<reference evidence="11 12" key="1">
    <citation type="journal article" date="2020" name="bioRxiv">
        <title>A rank-normalized archaeal taxonomy based on genome phylogeny resolves widespread incomplete and uneven classifications.</title>
        <authorList>
            <person name="Rinke C."/>
            <person name="Chuvochina M."/>
            <person name="Mussig A.J."/>
            <person name="Chaumeil P.-A."/>
            <person name="Waite D.W."/>
            <person name="Whitman W.B."/>
            <person name="Parks D.H."/>
            <person name="Hugenholtz P."/>
        </authorList>
    </citation>
    <scope>NUCLEOTIDE SEQUENCE [LARGE SCALE GENOMIC DNA]</scope>
</reference>
<evidence type="ECO:0000256" key="2">
    <source>
        <dbReference type="ARBA" id="ARBA00007118"/>
    </source>
</evidence>
<dbReference type="Proteomes" id="UP000590964">
    <property type="component" value="Unassembled WGS sequence"/>
</dbReference>
<dbReference type="SUPFAM" id="SSF55469">
    <property type="entry name" value="FMN-dependent nitroreductase-like"/>
    <property type="match status" value="1"/>
</dbReference>
<dbReference type="EMBL" id="JAGVWB010000023">
    <property type="protein sequence ID" value="MBS3058456.1"/>
    <property type="molecule type" value="Genomic_DNA"/>
</dbReference>
<comment type="caution">
    <text evidence="8">The sequence shown here is derived from an EMBL/GenBank/DDBJ whole genome shotgun (WGS) entry which is preliminary data.</text>
</comment>
<keyword evidence="3" id="KW-0285">Flavoprotein</keyword>
<evidence type="ECO:0000313" key="11">
    <source>
        <dbReference type="Proteomes" id="UP000527315"/>
    </source>
</evidence>
<dbReference type="GO" id="GO:0016491">
    <property type="term" value="F:oxidoreductase activity"/>
    <property type="evidence" value="ECO:0007669"/>
    <property type="project" value="UniProtKB-KW"/>
</dbReference>
<evidence type="ECO:0000313" key="9">
    <source>
        <dbReference type="EMBL" id="HIH32939.1"/>
    </source>
</evidence>
<dbReference type="Pfam" id="PF00881">
    <property type="entry name" value="Nitroreductase"/>
    <property type="match status" value="1"/>
</dbReference>
<feature type="domain" description="Putative nitroreductase TM1586" evidence="7">
    <location>
        <begin position="110"/>
        <end position="167"/>
    </location>
</feature>
<comment type="cofactor">
    <cofactor evidence="1">
        <name>FMN</name>
        <dbReference type="ChEBI" id="CHEBI:58210"/>
    </cofactor>
</comment>
<dbReference type="InterPro" id="IPR029479">
    <property type="entry name" value="Nitroreductase"/>
</dbReference>
<dbReference type="PANTHER" id="PTHR43673">
    <property type="entry name" value="NAD(P)H NITROREDUCTASE YDGI-RELATED"/>
    <property type="match status" value="1"/>
</dbReference>
<protein>
    <submittedName>
        <fullName evidence="8">Nitroreductase family protein</fullName>
    </submittedName>
</protein>
<sequence>MEFLKVLQERRSVRRFKPEAVPEESLQRILEAARIAPSAGNLQAFKVFVARSEEKRKELADASFGQSFVAKAPIVLVFCADLKASSRVYAERGERLYALQDASIAATFAMLAAVDEGLASCWVGAFEDEKVKKILETELQPVAIFPIGFADEKPRKARRKELKELLKEA</sequence>
<dbReference type="EMBL" id="DUFW01000080">
    <property type="protein sequence ID" value="HIH21882.1"/>
    <property type="molecule type" value="Genomic_DNA"/>
</dbReference>
<dbReference type="Proteomes" id="UP000527315">
    <property type="component" value="Unassembled WGS sequence"/>
</dbReference>
<evidence type="ECO:0000256" key="4">
    <source>
        <dbReference type="ARBA" id="ARBA00022643"/>
    </source>
</evidence>
<dbReference type="InterPro" id="IPR029478">
    <property type="entry name" value="TM1586_NiRdase"/>
</dbReference>
<dbReference type="InterPro" id="IPR000415">
    <property type="entry name" value="Nitroreductase-like"/>
</dbReference>
<dbReference type="Gene3D" id="3.40.109.10">
    <property type="entry name" value="NADH Oxidase"/>
    <property type="match status" value="1"/>
</dbReference>
<comment type="similarity">
    <text evidence="2">Belongs to the nitroreductase family.</text>
</comment>
<organism evidence="8 12">
    <name type="scientific">Candidatus Iainarchaeum sp</name>
    <dbReference type="NCBI Taxonomy" id="3101447"/>
    <lineage>
        <taxon>Archaea</taxon>
        <taxon>Candidatus Iainarchaeota</taxon>
        <taxon>Candidatus Iainarchaeia</taxon>
        <taxon>Candidatus Iainarchaeales</taxon>
        <taxon>Candidatus Iainarchaeaceae</taxon>
        <taxon>Candidatus Iainarchaeum</taxon>
    </lineage>
</organism>
<keyword evidence="4" id="KW-0288">FMN</keyword>
<evidence type="ECO:0000259" key="7">
    <source>
        <dbReference type="Pfam" id="PF14512"/>
    </source>
</evidence>
<accession>A0A7J4JVS2</accession>
<keyword evidence="5" id="KW-0560">Oxidoreductase</keyword>
<dbReference type="EMBL" id="DUFJ01000043">
    <property type="protein sequence ID" value="HIH32939.1"/>
    <property type="molecule type" value="Genomic_DNA"/>
</dbReference>
<dbReference type="Proteomes" id="UP000680185">
    <property type="component" value="Unassembled WGS sequence"/>
</dbReference>
<reference evidence="10" key="3">
    <citation type="submission" date="2021-05" db="EMBL/GenBank/DDBJ databases">
        <title>Protein family content uncovers lineage relationships and bacterial pathway maintenance mechanisms in DPANN archaea.</title>
        <authorList>
            <person name="Castelle C.J."/>
            <person name="Meheust R."/>
            <person name="Jaffe A.L."/>
            <person name="Seitz K."/>
            <person name="Gong X."/>
            <person name="Baker B.J."/>
            <person name="Banfield J.F."/>
        </authorList>
    </citation>
    <scope>NUCLEOTIDE SEQUENCE</scope>
    <source>
        <strain evidence="10">RIFCSPLOWO2_01_FULL_43_13</strain>
    </source>
</reference>
<feature type="domain" description="Nitroreductase" evidence="6">
    <location>
        <begin position="8"/>
        <end position="71"/>
    </location>
</feature>
<name>A0A7J4JVS2_9ARCH</name>
<evidence type="ECO:0000256" key="3">
    <source>
        <dbReference type="ARBA" id="ARBA00022630"/>
    </source>
</evidence>
<dbReference type="AlphaFoldDB" id="A0A7J4JVS2"/>
<evidence type="ECO:0000259" key="6">
    <source>
        <dbReference type="Pfam" id="PF00881"/>
    </source>
</evidence>
<evidence type="ECO:0000313" key="10">
    <source>
        <dbReference type="EMBL" id="MBS3058456.1"/>
    </source>
</evidence>
<proteinExistence type="inferred from homology"/>
<reference evidence="10" key="2">
    <citation type="submission" date="2021-03" db="EMBL/GenBank/DDBJ databases">
        <authorList>
            <person name="Jaffe A."/>
        </authorList>
    </citation>
    <scope>NUCLEOTIDE SEQUENCE</scope>
    <source>
        <strain evidence="10">RIFCSPLOWO2_01_FULL_43_13</strain>
    </source>
</reference>
<gene>
    <name evidence="8" type="ORF">HA222_04470</name>
    <name evidence="9" type="ORF">HA227_01675</name>
    <name evidence="10" type="ORF">J4478_03600</name>
</gene>
<dbReference type="PANTHER" id="PTHR43673:SF2">
    <property type="entry name" value="NITROREDUCTASE"/>
    <property type="match status" value="1"/>
</dbReference>
<evidence type="ECO:0000256" key="1">
    <source>
        <dbReference type="ARBA" id="ARBA00001917"/>
    </source>
</evidence>
<evidence type="ECO:0000256" key="5">
    <source>
        <dbReference type="ARBA" id="ARBA00023002"/>
    </source>
</evidence>
<dbReference type="Pfam" id="PF14512">
    <property type="entry name" value="TM1586_NiRdase"/>
    <property type="match status" value="1"/>
</dbReference>
<evidence type="ECO:0000313" key="12">
    <source>
        <dbReference type="Proteomes" id="UP000590964"/>
    </source>
</evidence>
<evidence type="ECO:0000313" key="8">
    <source>
        <dbReference type="EMBL" id="HIH21882.1"/>
    </source>
</evidence>